<gene>
    <name evidence="5" type="ORF">ENP34_12605</name>
</gene>
<proteinExistence type="predicted"/>
<dbReference type="PROSITE" id="PS51677">
    <property type="entry name" value="NODB"/>
    <property type="match status" value="1"/>
</dbReference>
<dbReference type="Pfam" id="PF01522">
    <property type="entry name" value="Polysacc_deac_1"/>
    <property type="match status" value="1"/>
</dbReference>
<dbReference type="GO" id="GO:0005576">
    <property type="term" value="C:extracellular region"/>
    <property type="evidence" value="ECO:0007669"/>
    <property type="project" value="UniProtKB-SubCell"/>
</dbReference>
<dbReference type="InterPro" id="IPR051398">
    <property type="entry name" value="Polysacch_Deacetylase"/>
</dbReference>
<dbReference type="PANTHER" id="PTHR34216:SF3">
    <property type="entry name" value="POLY-BETA-1,6-N-ACETYL-D-GLUCOSAMINE N-DEACETYLASE"/>
    <property type="match status" value="1"/>
</dbReference>
<dbReference type="SUPFAM" id="SSF88713">
    <property type="entry name" value="Glycoside hydrolase/deacetylase"/>
    <property type="match status" value="1"/>
</dbReference>
<organism evidence="5">
    <name type="scientific">Thermorudis peleae</name>
    <dbReference type="NCBI Taxonomy" id="1382356"/>
    <lineage>
        <taxon>Bacteria</taxon>
        <taxon>Pseudomonadati</taxon>
        <taxon>Thermomicrobiota</taxon>
        <taxon>Thermomicrobia</taxon>
        <taxon>Thermomicrobia incertae sedis</taxon>
        <taxon>Thermorudis</taxon>
    </lineage>
</organism>
<evidence type="ECO:0000256" key="2">
    <source>
        <dbReference type="ARBA" id="ARBA00022729"/>
    </source>
</evidence>
<dbReference type="GO" id="GO:0016810">
    <property type="term" value="F:hydrolase activity, acting on carbon-nitrogen (but not peptide) bonds"/>
    <property type="evidence" value="ECO:0007669"/>
    <property type="project" value="InterPro"/>
</dbReference>
<feature type="signal peptide" evidence="3">
    <location>
        <begin position="1"/>
        <end position="21"/>
    </location>
</feature>
<sequence length="441" mass="48738">MVSTVLLVLAASLSPSPQASAPAAPSIVYFPQTGHHVSEPFLSFWLQHGGIRIFGYPVSEPVVDAASGLTVQCFERARFEHQPGCGPSCEVMLTRVGALLTEGRTEPAFAPLVRDPYANSAPDRRYFPETGHELAYGCKRFWEQYGGLAVFGFPISEEFTEVDATGQAFTVQYFERARFEWHPELAGTPYEVQLGLLGASLALREGIATDPVGRQEGVAEYSPELFKRAFRMPILMYHQVGESAGRYRIPLWKFEQQLDRLLAHGYTTITMSQMFDALLRGGPWPEGPVAITFDDGSPGQWQAAMAFNARGMVATFFVVPGRSGLSHEQIRALAEQGHEIGSHSLNHPNLRLVADGQLWAEVSLSKARLEEIKGRPIRYFAYPGGEYDSRVIAAVQAAGYDGALAAWGGTRCSPERRWAEPRVEVSGLISLEQFGWYVEQF</sequence>
<dbReference type="InterPro" id="IPR011330">
    <property type="entry name" value="Glyco_hydro/deAcase_b/a-brl"/>
</dbReference>
<evidence type="ECO:0000259" key="4">
    <source>
        <dbReference type="PROSITE" id="PS51677"/>
    </source>
</evidence>
<dbReference type="InterPro" id="IPR002509">
    <property type="entry name" value="NODB_dom"/>
</dbReference>
<dbReference type="Gene3D" id="3.20.20.370">
    <property type="entry name" value="Glycoside hydrolase/deacetylase"/>
    <property type="match status" value="1"/>
</dbReference>
<comment type="caution">
    <text evidence="5">The sequence shown here is derived from an EMBL/GenBank/DDBJ whole genome shotgun (WGS) entry which is preliminary data.</text>
</comment>
<feature type="chain" id="PRO_5032553426" evidence="3">
    <location>
        <begin position="22"/>
        <end position="441"/>
    </location>
</feature>
<evidence type="ECO:0000313" key="5">
    <source>
        <dbReference type="EMBL" id="HEG92256.1"/>
    </source>
</evidence>
<dbReference type="GO" id="GO:0005975">
    <property type="term" value="P:carbohydrate metabolic process"/>
    <property type="evidence" value="ECO:0007669"/>
    <property type="project" value="InterPro"/>
</dbReference>
<dbReference type="CDD" id="cd10918">
    <property type="entry name" value="CE4_NodB_like_5s_6s"/>
    <property type="match status" value="1"/>
</dbReference>
<dbReference type="EMBL" id="DSIY01000293">
    <property type="protein sequence ID" value="HEG92256.1"/>
    <property type="molecule type" value="Genomic_DNA"/>
</dbReference>
<dbReference type="PANTHER" id="PTHR34216">
    <property type="match status" value="1"/>
</dbReference>
<comment type="subcellular location">
    <subcellularLocation>
        <location evidence="1">Secreted</location>
    </subcellularLocation>
</comment>
<protein>
    <submittedName>
        <fullName evidence="5">Polysaccharide deacetylase family protein</fullName>
    </submittedName>
</protein>
<accession>A0A831TH88</accession>
<keyword evidence="2 3" id="KW-0732">Signal</keyword>
<name>A0A831TH88_9BACT</name>
<feature type="domain" description="NodB homology" evidence="4">
    <location>
        <begin position="287"/>
        <end position="441"/>
    </location>
</feature>
<reference evidence="5" key="1">
    <citation type="journal article" date="2020" name="mSystems">
        <title>Genome- and Community-Level Interaction Insights into Carbon Utilization and Element Cycling Functions of Hydrothermarchaeota in Hydrothermal Sediment.</title>
        <authorList>
            <person name="Zhou Z."/>
            <person name="Liu Y."/>
            <person name="Xu W."/>
            <person name="Pan J."/>
            <person name="Luo Z.H."/>
            <person name="Li M."/>
        </authorList>
    </citation>
    <scope>NUCLEOTIDE SEQUENCE [LARGE SCALE GENOMIC DNA]</scope>
    <source>
        <strain evidence="5">SpSt-210</strain>
    </source>
</reference>
<evidence type="ECO:0000256" key="3">
    <source>
        <dbReference type="SAM" id="SignalP"/>
    </source>
</evidence>
<dbReference type="AlphaFoldDB" id="A0A831TH88"/>
<evidence type="ECO:0000256" key="1">
    <source>
        <dbReference type="ARBA" id="ARBA00004613"/>
    </source>
</evidence>